<feature type="transmembrane region" description="Helical" evidence="5">
    <location>
        <begin position="124"/>
        <end position="143"/>
    </location>
</feature>
<keyword evidence="4 5" id="KW-0472">Membrane</keyword>
<dbReference type="AlphaFoldDB" id="A0A2W5EZE8"/>
<feature type="transmembrane region" description="Helical" evidence="5">
    <location>
        <begin position="87"/>
        <end position="104"/>
    </location>
</feature>
<dbReference type="Proteomes" id="UP000249645">
    <property type="component" value="Unassembled WGS sequence"/>
</dbReference>
<evidence type="ECO:0000259" key="6">
    <source>
        <dbReference type="Pfam" id="PF07291"/>
    </source>
</evidence>
<feature type="domain" description="Methylamine utilisation protein MauE" evidence="6">
    <location>
        <begin position="12"/>
        <end position="141"/>
    </location>
</feature>
<evidence type="ECO:0000256" key="2">
    <source>
        <dbReference type="ARBA" id="ARBA00022692"/>
    </source>
</evidence>
<accession>A0A2W5EZE8</accession>
<dbReference type="NCBIfam" id="NF045576">
    <property type="entry name" value="BT_3928_fam"/>
    <property type="match status" value="1"/>
</dbReference>
<evidence type="ECO:0000313" key="7">
    <source>
        <dbReference type="EMBL" id="PZP46937.1"/>
    </source>
</evidence>
<feature type="transmembrane region" description="Helical" evidence="5">
    <location>
        <begin position="61"/>
        <end position="80"/>
    </location>
</feature>
<feature type="transmembrane region" description="Helical" evidence="5">
    <location>
        <begin position="155"/>
        <end position="176"/>
    </location>
</feature>
<dbReference type="Pfam" id="PF07291">
    <property type="entry name" value="MauE"/>
    <property type="match status" value="1"/>
</dbReference>
<comment type="subcellular location">
    <subcellularLocation>
        <location evidence="1">Membrane</location>
        <topology evidence="1">Multi-pass membrane protein</topology>
    </subcellularLocation>
</comment>
<evidence type="ECO:0000256" key="5">
    <source>
        <dbReference type="SAM" id="Phobius"/>
    </source>
</evidence>
<evidence type="ECO:0000256" key="1">
    <source>
        <dbReference type="ARBA" id="ARBA00004141"/>
    </source>
</evidence>
<dbReference type="InterPro" id="IPR009908">
    <property type="entry name" value="Methylamine_util_MauE"/>
</dbReference>
<evidence type="ECO:0000256" key="3">
    <source>
        <dbReference type="ARBA" id="ARBA00022989"/>
    </source>
</evidence>
<evidence type="ECO:0000256" key="4">
    <source>
        <dbReference type="ARBA" id="ARBA00023136"/>
    </source>
</evidence>
<organism evidence="7 8">
    <name type="scientific">Pseudopedobacter saltans</name>
    <dbReference type="NCBI Taxonomy" id="151895"/>
    <lineage>
        <taxon>Bacteria</taxon>
        <taxon>Pseudomonadati</taxon>
        <taxon>Bacteroidota</taxon>
        <taxon>Sphingobacteriia</taxon>
        <taxon>Sphingobacteriales</taxon>
        <taxon>Sphingobacteriaceae</taxon>
        <taxon>Pseudopedobacter</taxon>
    </lineage>
</organism>
<dbReference type="EMBL" id="QFOI01000208">
    <property type="protein sequence ID" value="PZP46937.1"/>
    <property type="molecule type" value="Genomic_DNA"/>
</dbReference>
<keyword evidence="2 5" id="KW-0812">Transmembrane</keyword>
<gene>
    <name evidence="7" type="ORF">DI598_11600</name>
</gene>
<comment type="caution">
    <text evidence="7">The sequence shown here is derived from an EMBL/GenBank/DDBJ whole genome shotgun (WGS) entry which is preliminary data.</text>
</comment>
<reference evidence="7 8" key="1">
    <citation type="submission" date="2017-11" db="EMBL/GenBank/DDBJ databases">
        <title>Infants hospitalized years apart are colonized by the same room-sourced microbial strains.</title>
        <authorList>
            <person name="Brooks B."/>
            <person name="Olm M.R."/>
            <person name="Firek B.A."/>
            <person name="Baker R."/>
            <person name="Thomas B.C."/>
            <person name="Morowitz M.J."/>
            <person name="Banfield J.F."/>
        </authorList>
    </citation>
    <scope>NUCLEOTIDE SEQUENCE [LARGE SCALE GENOMIC DNA]</scope>
    <source>
        <strain evidence="7">S2_009_000_R2_76</strain>
    </source>
</reference>
<sequence>MKKGKVYKVPATVTAFRWIVGLLFIFSGLIKANDPLGLSYKMQEFFEAWGGQGLNGITLPLAYVMNIFEVLAGVAVIVGYAMPLFSWLLLLLTLGFTFLTGYASLSGKFKTCGCFGDCLPLTPIASFVKDVVLMVMIFVIFAYRKRIRPLIHAKTVSVVLLLLTVVGVIYFQQVVLNHLPFKDCLPYRIGNNLLKEMELPKGAVPDSTVITFKYLHNGKTVEFDGEHFPEDFNDSTYEYVDRYDKIVRKGTGAASISDFVLKTETGGDTTNAVLSYPGKYIMVFTQNFDHWNKAAFNSLLQASKAKGFPVFVISPNINQAGNLLPSDVAKLSLDAVVLKTAARVNATYFLMKNAVVLDKKADVDVQKFIGNVNFQ</sequence>
<dbReference type="GO" id="GO:0016020">
    <property type="term" value="C:membrane"/>
    <property type="evidence" value="ECO:0007669"/>
    <property type="project" value="UniProtKB-SubCell"/>
</dbReference>
<protein>
    <submittedName>
        <fullName evidence="7">DoxX family protein</fullName>
    </submittedName>
</protein>
<evidence type="ECO:0000313" key="8">
    <source>
        <dbReference type="Proteomes" id="UP000249645"/>
    </source>
</evidence>
<proteinExistence type="predicted"/>
<name>A0A2W5EZE8_9SPHI</name>
<dbReference type="GO" id="GO:0030416">
    <property type="term" value="P:methylamine metabolic process"/>
    <property type="evidence" value="ECO:0007669"/>
    <property type="project" value="InterPro"/>
</dbReference>
<feature type="transmembrane region" description="Helical" evidence="5">
    <location>
        <begin position="12"/>
        <end position="30"/>
    </location>
</feature>
<keyword evidence="3 5" id="KW-1133">Transmembrane helix</keyword>